<organism evidence="1 2">
    <name type="scientific">Frankia canadensis</name>
    <dbReference type="NCBI Taxonomy" id="1836972"/>
    <lineage>
        <taxon>Bacteria</taxon>
        <taxon>Bacillati</taxon>
        <taxon>Actinomycetota</taxon>
        <taxon>Actinomycetes</taxon>
        <taxon>Frankiales</taxon>
        <taxon>Frankiaceae</taxon>
        <taxon>Frankia</taxon>
    </lineage>
</organism>
<evidence type="ECO:0000313" key="2">
    <source>
        <dbReference type="Proteomes" id="UP000234331"/>
    </source>
</evidence>
<proteinExistence type="predicted"/>
<evidence type="ECO:0000313" key="1">
    <source>
        <dbReference type="EMBL" id="SNQ46821.1"/>
    </source>
</evidence>
<reference evidence="1 2" key="1">
    <citation type="submission" date="2017-06" db="EMBL/GenBank/DDBJ databases">
        <authorList>
            <person name="Kim H.J."/>
            <person name="Triplett B.A."/>
        </authorList>
    </citation>
    <scope>NUCLEOTIDE SEQUENCE [LARGE SCALE GENOMIC DNA]</scope>
    <source>
        <strain evidence="1">FRACA_ARgP5</strain>
    </source>
</reference>
<dbReference type="EMBL" id="FZMO01000066">
    <property type="protein sequence ID" value="SNQ46821.1"/>
    <property type="molecule type" value="Genomic_DNA"/>
</dbReference>
<dbReference type="Proteomes" id="UP000234331">
    <property type="component" value="Unassembled WGS sequence"/>
</dbReference>
<dbReference type="AlphaFoldDB" id="A0A2I2KMC9"/>
<name>A0A2I2KMC9_9ACTN</name>
<sequence length="39" mass="4037">MALMSELSVFAPAGDGSEEKGIVAGNFIGVCDWCPFTGE</sequence>
<accession>A0A2I2KMC9</accession>
<keyword evidence="2" id="KW-1185">Reference proteome</keyword>
<gene>
    <name evidence="1" type="ORF">FRACA_1580001</name>
</gene>
<protein>
    <submittedName>
        <fullName evidence="1">Uncharacterized protein</fullName>
    </submittedName>
</protein>